<dbReference type="InterPro" id="IPR010982">
    <property type="entry name" value="Lambda_DNA-bd_dom_sf"/>
</dbReference>
<evidence type="ECO:0000313" key="6">
    <source>
        <dbReference type="EMBL" id="GAA1511793.1"/>
    </source>
</evidence>
<dbReference type="SUPFAM" id="SSF47413">
    <property type="entry name" value="lambda repressor-like DNA-binding domains"/>
    <property type="match status" value="1"/>
</dbReference>
<dbReference type="PROSITE" id="PS50932">
    <property type="entry name" value="HTH_LACI_2"/>
    <property type="match status" value="1"/>
</dbReference>
<dbReference type="InterPro" id="IPR028082">
    <property type="entry name" value="Peripla_BP_I"/>
</dbReference>
<keyword evidence="2" id="KW-0238">DNA-binding</keyword>
<evidence type="ECO:0000313" key="7">
    <source>
        <dbReference type="Proteomes" id="UP001501470"/>
    </source>
</evidence>
<dbReference type="SUPFAM" id="SSF53098">
    <property type="entry name" value="Ribonuclease H-like"/>
    <property type="match status" value="1"/>
</dbReference>
<accession>A0ABN2A692</accession>
<keyword evidence="3" id="KW-0804">Transcription</keyword>
<dbReference type="CDD" id="cd06296">
    <property type="entry name" value="PBP1_CatR-like"/>
    <property type="match status" value="1"/>
</dbReference>
<dbReference type="Pfam" id="PF13377">
    <property type="entry name" value="Peripla_BP_3"/>
    <property type="match status" value="1"/>
</dbReference>
<proteinExistence type="predicted"/>
<protein>
    <recommendedName>
        <fullName evidence="5">HTH lacI-type domain-containing protein</fullName>
    </recommendedName>
</protein>
<gene>
    <name evidence="6" type="ORF">GCM10009827_027560</name>
</gene>
<comment type="caution">
    <text evidence="6">The sequence shown here is derived from an EMBL/GenBank/DDBJ whole genome shotgun (WGS) entry which is preliminary data.</text>
</comment>
<dbReference type="InterPro" id="IPR000843">
    <property type="entry name" value="HTH_LacI"/>
</dbReference>
<dbReference type="EMBL" id="BAAAQD010000004">
    <property type="protein sequence ID" value="GAA1511793.1"/>
    <property type="molecule type" value="Genomic_DNA"/>
</dbReference>
<dbReference type="PANTHER" id="PTHR30146">
    <property type="entry name" value="LACI-RELATED TRANSCRIPTIONAL REPRESSOR"/>
    <property type="match status" value="1"/>
</dbReference>
<feature type="region of interest" description="Disordered" evidence="4">
    <location>
        <begin position="228"/>
        <end position="255"/>
    </location>
</feature>
<sequence length="666" mass="72330">MQRQYTGTSGKVDNCQIGCRKAKVPDDVGIATKPQQAQTMLERAAGAGVPFAWFTADEVYGQNPGLRTWCEQQEIAYVMATRCDDEVPSGLHATTRVDELIARVRPGAWTRMSCGDGAHGPRVYDWVATPIRQQFPHGRRGWVLARRNISTGEVAFYRCFGPRGTRLRVLVATAGARWAVEESFQTAKNETGLDQDQVRRYDAWYAHVTLATAAAAFLVITRAAEQTRGDRAGTGHADPVEQQRNPSPVHPADPPLQYQPTVASPEKFLVGTALTVTPRRQRVKRRSGSGGEWALAGRRKFRGYFGTASWGVRSPSLCCRSKGCGMVTKRPTMAEIAREANVAISTVSKVLNGHTDVSNTTRKHIEQLLADRGYQRPHASRRPGRRSDLVDLVINELDSVWGLSILTGVEEVVEAAGLGLVVSAVHNRESLTRRWLESLLARGSQGAILVLSELSEHQRAELARRSMPFVVVDGVSQPPPDVASIGATNFAGGYAATEHLVGLGHRRIAAIGGPEQLQCTRARIAGYRAALESAGIAADRHLVRYGNFHHDGGLRAMAGFLALPDPPTAVFAGSDQQATGVYEALRQAGLGVPHDVSVVGFDDLNFAEWTAPPLTTVRQPLHEMGVAAARTLLRIIAGERLESTRIELATRLVVRESTAAPAMVPL</sequence>
<feature type="domain" description="HTH lacI-type" evidence="5">
    <location>
        <begin position="331"/>
        <end position="386"/>
    </location>
</feature>
<dbReference type="Pfam" id="PF13546">
    <property type="entry name" value="DDE_5"/>
    <property type="match status" value="1"/>
</dbReference>
<dbReference type="SMART" id="SM00354">
    <property type="entry name" value="HTH_LACI"/>
    <property type="match status" value="1"/>
</dbReference>
<keyword evidence="7" id="KW-1185">Reference proteome</keyword>
<dbReference type="SUPFAM" id="SSF53822">
    <property type="entry name" value="Periplasmic binding protein-like I"/>
    <property type="match status" value="1"/>
</dbReference>
<evidence type="ECO:0000256" key="2">
    <source>
        <dbReference type="ARBA" id="ARBA00023125"/>
    </source>
</evidence>
<dbReference type="Proteomes" id="UP001501470">
    <property type="component" value="Unassembled WGS sequence"/>
</dbReference>
<dbReference type="PANTHER" id="PTHR30146:SF153">
    <property type="entry name" value="LACTOSE OPERON REPRESSOR"/>
    <property type="match status" value="1"/>
</dbReference>
<dbReference type="InterPro" id="IPR038721">
    <property type="entry name" value="IS701-like_DDE_dom"/>
</dbReference>
<dbReference type="Gene3D" id="3.40.50.2300">
    <property type="match status" value="2"/>
</dbReference>
<dbReference type="Gene3D" id="1.10.260.40">
    <property type="entry name" value="lambda repressor-like DNA-binding domains"/>
    <property type="match status" value="1"/>
</dbReference>
<organism evidence="6 7">
    <name type="scientific">Dactylosporangium maewongense</name>
    <dbReference type="NCBI Taxonomy" id="634393"/>
    <lineage>
        <taxon>Bacteria</taxon>
        <taxon>Bacillati</taxon>
        <taxon>Actinomycetota</taxon>
        <taxon>Actinomycetes</taxon>
        <taxon>Micromonosporales</taxon>
        <taxon>Micromonosporaceae</taxon>
        <taxon>Dactylosporangium</taxon>
    </lineage>
</organism>
<keyword evidence="1" id="KW-0805">Transcription regulation</keyword>
<evidence type="ECO:0000256" key="4">
    <source>
        <dbReference type="SAM" id="MobiDB-lite"/>
    </source>
</evidence>
<evidence type="ECO:0000256" key="1">
    <source>
        <dbReference type="ARBA" id="ARBA00023015"/>
    </source>
</evidence>
<evidence type="ECO:0000256" key="3">
    <source>
        <dbReference type="ARBA" id="ARBA00023163"/>
    </source>
</evidence>
<dbReference type="CDD" id="cd01392">
    <property type="entry name" value="HTH_LacI"/>
    <property type="match status" value="1"/>
</dbReference>
<reference evidence="6 7" key="1">
    <citation type="journal article" date="2019" name="Int. J. Syst. Evol. Microbiol.">
        <title>The Global Catalogue of Microorganisms (GCM) 10K type strain sequencing project: providing services to taxonomists for standard genome sequencing and annotation.</title>
        <authorList>
            <consortium name="The Broad Institute Genomics Platform"/>
            <consortium name="The Broad Institute Genome Sequencing Center for Infectious Disease"/>
            <person name="Wu L."/>
            <person name="Ma J."/>
        </authorList>
    </citation>
    <scope>NUCLEOTIDE SEQUENCE [LARGE SCALE GENOMIC DNA]</scope>
    <source>
        <strain evidence="6 7">JCM 15933</strain>
    </source>
</reference>
<feature type="compositionally biased region" description="Basic and acidic residues" evidence="4">
    <location>
        <begin position="228"/>
        <end position="241"/>
    </location>
</feature>
<dbReference type="InterPro" id="IPR046335">
    <property type="entry name" value="LacI/GalR-like_sensor"/>
</dbReference>
<name>A0ABN2A692_9ACTN</name>
<dbReference type="InterPro" id="IPR012337">
    <property type="entry name" value="RNaseH-like_sf"/>
</dbReference>
<evidence type="ECO:0000259" key="5">
    <source>
        <dbReference type="PROSITE" id="PS50932"/>
    </source>
</evidence>
<dbReference type="Pfam" id="PF00356">
    <property type="entry name" value="LacI"/>
    <property type="match status" value="1"/>
</dbReference>